<feature type="compositionally biased region" description="Low complexity" evidence="1">
    <location>
        <begin position="196"/>
        <end position="206"/>
    </location>
</feature>
<feature type="compositionally biased region" description="Low complexity" evidence="1">
    <location>
        <begin position="1287"/>
        <end position="1357"/>
    </location>
</feature>
<feature type="compositionally biased region" description="Polar residues" evidence="1">
    <location>
        <begin position="876"/>
        <end position="889"/>
    </location>
</feature>
<feature type="compositionally biased region" description="Low complexity" evidence="1">
    <location>
        <begin position="617"/>
        <end position="640"/>
    </location>
</feature>
<feature type="compositionally biased region" description="Low complexity" evidence="1">
    <location>
        <begin position="847"/>
        <end position="875"/>
    </location>
</feature>
<reference evidence="2 3" key="1">
    <citation type="submission" date="2018-11" db="EMBL/GenBank/DDBJ databases">
        <title>Genome sequence of Apiotrichum porosum DSM 27194.</title>
        <authorList>
            <person name="Aliyu H."/>
            <person name="Gorte O."/>
            <person name="Ochsenreither K."/>
        </authorList>
    </citation>
    <scope>NUCLEOTIDE SEQUENCE [LARGE SCALE GENOMIC DNA]</scope>
    <source>
        <strain evidence="2 3">DSM 27194</strain>
    </source>
</reference>
<feature type="region of interest" description="Disordered" evidence="1">
    <location>
        <begin position="1"/>
        <end position="76"/>
    </location>
</feature>
<feature type="compositionally biased region" description="Polar residues" evidence="1">
    <location>
        <begin position="356"/>
        <end position="370"/>
    </location>
</feature>
<gene>
    <name evidence="2" type="ORF">EHS24_000146</name>
</gene>
<comment type="caution">
    <text evidence="2">The sequence shown here is derived from an EMBL/GenBank/DDBJ whole genome shotgun (WGS) entry which is preliminary data.</text>
</comment>
<evidence type="ECO:0000256" key="1">
    <source>
        <dbReference type="SAM" id="MobiDB-lite"/>
    </source>
</evidence>
<feature type="region of interest" description="Disordered" evidence="1">
    <location>
        <begin position="1372"/>
        <end position="1415"/>
    </location>
</feature>
<dbReference type="Proteomes" id="UP000279236">
    <property type="component" value="Unassembled WGS sequence"/>
</dbReference>
<feature type="compositionally biased region" description="Low complexity" evidence="1">
    <location>
        <begin position="264"/>
        <end position="274"/>
    </location>
</feature>
<dbReference type="EMBL" id="RSCE01000001">
    <property type="protein sequence ID" value="RSH87634.1"/>
    <property type="molecule type" value="Genomic_DNA"/>
</dbReference>
<feature type="compositionally biased region" description="Polar residues" evidence="1">
    <location>
        <begin position="672"/>
        <end position="685"/>
    </location>
</feature>
<feature type="compositionally biased region" description="Basic and acidic residues" evidence="1">
    <location>
        <begin position="594"/>
        <end position="616"/>
    </location>
</feature>
<name>A0A427Y9G5_9TREE</name>
<feature type="compositionally biased region" description="Low complexity" evidence="1">
    <location>
        <begin position="1079"/>
        <end position="1125"/>
    </location>
</feature>
<feature type="region of interest" description="Disordered" evidence="1">
    <location>
        <begin position="168"/>
        <end position="274"/>
    </location>
</feature>
<organism evidence="2 3">
    <name type="scientific">Apiotrichum porosum</name>
    <dbReference type="NCBI Taxonomy" id="105984"/>
    <lineage>
        <taxon>Eukaryota</taxon>
        <taxon>Fungi</taxon>
        <taxon>Dikarya</taxon>
        <taxon>Basidiomycota</taxon>
        <taxon>Agaricomycotina</taxon>
        <taxon>Tremellomycetes</taxon>
        <taxon>Trichosporonales</taxon>
        <taxon>Trichosporonaceae</taxon>
        <taxon>Apiotrichum</taxon>
    </lineage>
</organism>
<feature type="region of interest" description="Disordered" evidence="1">
    <location>
        <begin position="500"/>
        <end position="821"/>
    </location>
</feature>
<dbReference type="STRING" id="105984.A0A427Y9G5"/>
<feature type="compositionally biased region" description="Low complexity" evidence="1">
    <location>
        <begin position="168"/>
        <end position="181"/>
    </location>
</feature>
<feature type="region of interest" description="Disordered" evidence="1">
    <location>
        <begin position="1168"/>
        <end position="1187"/>
    </location>
</feature>
<feature type="compositionally biased region" description="Basic and acidic residues" evidence="1">
    <location>
        <begin position="500"/>
        <end position="519"/>
    </location>
</feature>
<feature type="compositionally biased region" description="Basic residues" evidence="1">
    <location>
        <begin position="1403"/>
        <end position="1415"/>
    </location>
</feature>
<feature type="region of interest" description="Disordered" evidence="1">
    <location>
        <begin position="966"/>
        <end position="1138"/>
    </location>
</feature>
<feature type="compositionally biased region" description="Low complexity" evidence="1">
    <location>
        <begin position="1001"/>
        <end position="1027"/>
    </location>
</feature>
<feature type="compositionally biased region" description="Basic and acidic residues" evidence="1">
    <location>
        <begin position="568"/>
        <end position="578"/>
    </location>
</feature>
<protein>
    <submittedName>
        <fullName evidence="2">Uncharacterized protein</fullName>
    </submittedName>
</protein>
<feature type="compositionally biased region" description="Gly residues" evidence="1">
    <location>
        <begin position="35"/>
        <end position="47"/>
    </location>
</feature>
<feature type="region of interest" description="Disordered" evidence="1">
    <location>
        <begin position="92"/>
        <end position="155"/>
    </location>
</feature>
<proteinExistence type="predicted"/>
<sequence>MNYDESPSHALTGAQRGPKRTTPRTLRPYSRPSFGGNGVDNGNGSAAGGLLTPSAGSSYTPGRYGGGGLPRSGSESLLSMSVSGIKSMFSRPLKWLSTPSKSPVNANKRDSEASFGVDPEDPVSPSERRASKRSRRTSPTRGPYDPRTAEPINNAFALPALPSHVNLASSASASRRSLSASQSMPYLDPPRSMLQPATPRATATATSGLRNSRALGRSRRMDLSALADGAGEEHDEYEHTPVKSVAGSPSDAWSPWRETRDTSSRAATTRVANNNNALASMSPFRSLGASAGRGLSRSSTLVSHLGREASVASDVSMGDGRGSLRQSSRLRHSVSMRFDRVTEEDDRMGSLPEPRSANSDNSNWLTRSQSVSRATGRSLAAAASGVQLPPVRKGQMVWDAEKGFVRASELQAEAPRLPQQNDAERILCALESMRKTPLIDASAPGLPSALVGSSSRNLRKAIAVPLATSQASENARSKRHGGDWMQDSVSAMISPYGRRKAVEQVARDERRAARRREESEMSEMEVDGASRHSSAHSSRSHSYVSDDHMSQTSQQRSPARRSARLRARSSEPAEETPKATRRSSRTPKAPSKSPEPRRTTRRRQETTPPAENEREASPPASAVPATVPLLTTTAPSPSSSKTDGYQVRDDTEPRARSSLRTATERRHRSHQGAASYNSSRATSPNGGSGAGRFSARDEDLPDMDELESAKIPLTSFKNFSMPLFTPSPAPEPSKTPEVAETTADKSSSADAAAPLLSSRLSVTPAPAPQPASSLSVPSSSVGRTSLSRLGSGLSSRPRASSPLAGSSMVAEPDSPDASKVVGAPAAFTAPSAPPTGQIFSLAAAAPATPSLTPPTGTTTPAGKPPAGAGFFLPPKSDSSMGLSKPSTSAPAAEGGIPNFFGGAATPPVAAAPKAPAFDFGIASKPVEAKQPVVSSFSFGSGSSTPAATSEPAKAAPFSFGAVAAPKESVAPATEGAPFSFGAAPKESVAPATEGAPFSFGAPASKPAEAPKPTAGFSFGGSSSAAASKPAEAPKPTTGFSFGGPSAASTLKPAEAAKPARMSFGNTAAQPDAAPTPFSFGAPKPAEAAPKPAAPFSFGAPAASKPAETTPKPAAPFSFGAPSASKPAEKPADKPAFSFGASSTTAPAANGANGSFGVTAPATTTAGPSTGFGANANAPSSSTPSAMFGQTNGTAPSTGFGFGAAPAPAPAAGPSAGGPFTFGTPATGGFGTSAPAANSSTPSFGFGVAPATSASTGFGVPAAGSTGFGNPPAAASGGFGSGAGFGATGSTSTPSNPSFSFGQTAPAAPSTPTAATTSFSFGASAPAASASTPAAPFTFGAPANGPSGNSAAGPFQFGAASSSSAAVPAVRFGSPAPEAAPAGGNGFSLGVNAADQTPGSPGARKIKPLRRGAVKR</sequence>
<feature type="compositionally biased region" description="Low complexity" evidence="1">
    <location>
        <begin position="531"/>
        <end position="542"/>
    </location>
</feature>
<feature type="compositionally biased region" description="Low complexity" evidence="1">
    <location>
        <begin position="1372"/>
        <end position="1381"/>
    </location>
</feature>
<dbReference type="GeneID" id="39584689"/>
<keyword evidence="3" id="KW-1185">Reference proteome</keyword>
<feature type="region of interest" description="Disordered" evidence="1">
    <location>
        <begin position="847"/>
        <end position="890"/>
    </location>
</feature>
<evidence type="ECO:0000313" key="3">
    <source>
        <dbReference type="Proteomes" id="UP000279236"/>
    </source>
</evidence>
<dbReference type="OrthoDB" id="185618at2759"/>
<feature type="compositionally biased region" description="Low complexity" evidence="1">
    <location>
        <begin position="746"/>
        <end position="807"/>
    </location>
</feature>
<feature type="compositionally biased region" description="Basic residues" evidence="1">
    <location>
        <begin position="558"/>
        <end position="567"/>
    </location>
</feature>
<feature type="region of interest" description="Disordered" evidence="1">
    <location>
        <begin position="313"/>
        <end position="370"/>
    </location>
</feature>
<feature type="compositionally biased region" description="Low complexity" evidence="1">
    <location>
        <begin position="1168"/>
        <end position="1185"/>
    </location>
</feature>
<feature type="compositionally biased region" description="Basic and acidic residues" evidence="1">
    <location>
        <begin position="646"/>
        <end position="655"/>
    </location>
</feature>
<accession>A0A427Y9G5</accession>
<dbReference type="RefSeq" id="XP_028479842.1">
    <property type="nucleotide sequence ID" value="XM_028615985.1"/>
</dbReference>
<feature type="region of interest" description="Disordered" evidence="1">
    <location>
        <begin position="1285"/>
        <end position="1357"/>
    </location>
</feature>
<evidence type="ECO:0000313" key="2">
    <source>
        <dbReference type="EMBL" id="RSH87634.1"/>
    </source>
</evidence>